<gene>
    <name evidence="3" type="ORF">LJ739_06220</name>
</gene>
<accession>A0ABS8G5Q9</accession>
<feature type="transmembrane region" description="Helical" evidence="1">
    <location>
        <begin position="60"/>
        <end position="81"/>
    </location>
</feature>
<dbReference type="RefSeq" id="WP_229158120.1">
    <property type="nucleotide sequence ID" value="NZ_JAJEWP010000001.1"/>
</dbReference>
<keyword evidence="1" id="KW-1133">Transmembrane helix</keyword>
<proteinExistence type="predicted"/>
<dbReference type="Pfam" id="PF11893">
    <property type="entry name" value="DUF3413"/>
    <property type="match status" value="1"/>
</dbReference>
<feature type="transmembrane region" description="Helical" evidence="1">
    <location>
        <begin position="172"/>
        <end position="194"/>
    </location>
</feature>
<organism evidence="3 4">
    <name type="scientific">Fluctibacter halophilus</name>
    <dbReference type="NCBI Taxonomy" id="226011"/>
    <lineage>
        <taxon>Bacteria</taxon>
        <taxon>Pseudomonadati</taxon>
        <taxon>Pseudomonadota</taxon>
        <taxon>Gammaproteobacteria</taxon>
        <taxon>Alteromonadales</taxon>
        <taxon>Alteromonadaceae</taxon>
        <taxon>Fluctibacter</taxon>
    </lineage>
</organism>
<feature type="transmembrane region" description="Helical" evidence="1">
    <location>
        <begin position="88"/>
        <end position="108"/>
    </location>
</feature>
<evidence type="ECO:0000256" key="1">
    <source>
        <dbReference type="SAM" id="Phobius"/>
    </source>
</evidence>
<keyword evidence="4" id="KW-1185">Reference proteome</keyword>
<name>A0ABS8G5Q9_9ALTE</name>
<sequence length="513" mass="57428">MILTETPRRKRVSKLVTWGHWFALTNILIAIVIASVYVFTSPLPGSVLGTVYLFSNWLSHIAFLTFMGFVIFILPLCYILPNAKLVKTVSSSIAALGLALLAFDALLYNKYGLHLSLSSASLIRHEAESVMAAFGWQQWGFLLLLFLVWLSFQLIIANALWQRIERVQRYKLALPITSFFMLCFTSSHALHVWADANLYQPIVQQDDMFPLSYPATAKTLMSKYGLLDLQNYQQRKALQFSRDVERVAYPAEPVYCGIDNQRSVALLVEVTDTPMPLSPLSDFTPYASHYNIASTPGNALHSILYGLPELYHDELENQSPVMLELPATLGIPVTLYSEFPLHGASLQRYTRHWDDFLTTLTQPGGKLAVGVVNSAQMQSLLERASELPEMTLLAQIARQQDGLSASTLYSNVPLAHTLSSMEDLAPTMLSMLGCQASPSAYSTGQNLLSPKRPWRVSTRGNKVIVLTAELRIEVQSNGNYEIFDRVSGEQRSEKLDTSLLSQAIKHLSRFNQR</sequence>
<protein>
    <submittedName>
        <fullName evidence="3">DUF3413 domain-containing protein</fullName>
    </submittedName>
</protein>
<feature type="transmembrane region" description="Helical" evidence="1">
    <location>
        <begin position="139"/>
        <end position="160"/>
    </location>
</feature>
<evidence type="ECO:0000313" key="3">
    <source>
        <dbReference type="EMBL" id="MCC2615829.1"/>
    </source>
</evidence>
<feature type="transmembrane region" description="Helical" evidence="1">
    <location>
        <begin position="21"/>
        <end position="40"/>
    </location>
</feature>
<keyword evidence="1" id="KW-0812">Transmembrane</keyword>
<evidence type="ECO:0000313" key="4">
    <source>
        <dbReference type="Proteomes" id="UP001520878"/>
    </source>
</evidence>
<dbReference type="Proteomes" id="UP001520878">
    <property type="component" value="Unassembled WGS sequence"/>
</dbReference>
<feature type="domain" description="Inner membrane protein YejM N-terminal" evidence="2">
    <location>
        <begin position="7"/>
        <end position="256"/>
    </location>
</feature>
<reference evidence="3 4" key="1">
    <citation type="submission" date="2021-10" db="EMBL/GenBank/DDBJ databases">
        <title>Draft genome of Aestuariibacter halophilus JC2043.</title>
        <authorList>
            <person name="Emsley S.A."/>
            <person name="Pfannmuller K.M."/>
            <person name="Ushijima B."/>
            <person name="Saw J.H."/>
            <person name="Videau P."/>
        </authorList>
    </citation>
    <scope>NUCLEOTIDE SEQUENCE [LARGE SCALE GENOMIC DNA]</scope>
    <source>
        <strain evidence="3 4">JC2043</strain>
    </source>
</reference>
<dbReference type="EMBL" id="JAJEWP010000001">
    <property type="protein sequence ID" value="MCC2615829.1"/>
    <property type="molecule type" value="Genomic_DNA"/>
</dbReference>
<keyword evidence="1" id="KW-0472">Membrane</keyword>
<comment type="caution">
    <text evidence="3">The sequence shown here is derived from an EMBL/GenBank/DDBJ whole genome shotgun (WGS) entry which is preliminary data.</text>
</comment>
<dbReference type="InterPro" id="IPR024588">
    <property type="entry name" value="YejM_N"/>
</dbReference>
<evidence type="ECO:0000259" key="2">
    <source>
        <dbReference type="Pfam" id="PF11893"/>
    </source>
</evidence>